<proteinExistence type="predicted"/>
<dbReference type="AlphaFoldDB" id="A0A7J7TTM8"/>
<evidence type="ECO:0000313" key="3">
    <source>
        <dbReference type="Proteomes" id="UP000527355"/>
    </source>
</evidence>
<organism evidence="2 3">
    <name type="scientific">Myotis myotis</name>
    <name type="common">Greater mouse-eared bat</name>
    <name type="synonym">Vespertilio myotis</name>
    <dbReference type="NCBI Taxonomy" id="51298"/>
    <lineage>
        <taxon>Eukaryota</taxon>
        <taxon>Metazoa</taxon>
        <taxon>Chordata</taxon>
        <taxon>Craniata</taxon>
        <taxon>Vertebrata</taxon>
        <taxon>Euteleostomi</taxon>
        <taxon>Mammalia</taxon>
        <taxon>Eutheria</taxon>
        <taxon>Laurasiatheria</taxon>
        <taxon>Chiroptera</taxon>
        <taxon>Yangochiroptera</taxon>
        <taxon>Vespertilionidae</taxon>
        <taxon>Myotis</taxon>
    </lineage>
</organism>
<gene>
    <name evidence="2" type="ORF">mMyoMyo1_008939</name>
</gene>
<evidence type="ECO:0000256" key="1">
    <source>
        <dbReference type="SAM" id="MobiDB-lite"/>
    </source>
</evidence>
<protein>
    <submittedName>
        <fullName evidence="2">Uncharacterized protein</fullName>
    </submittedName>
</protein>
<keyword evidence="3" id="KW-1185">Reference proteome</keyword>
<dbReference type="Proteomes" id="UP000527355">
    <property type="component" value="Unassembled WGS sequence"/>
</dbReference>
<feature type="region of interest" description="Disordered" evidence="1">
    <location>
        <begin position="1"/>
        <end position="20"/>
    </location>
</feature>
<accession>A0A7J7TTM8</accession>
<name>A0A7J7TTM8_MYOMY</name>
<feature type="compositionally biased region" description="Basic and acidic residues" evidence="1">
    <location>
        <begin position="1"/>
        <end position="11"/>
    </location>
</feature>
<reference evidence="2 3" key="1">
    <citation type="journal article" date="2020" name="Nature">
        <title>Six reference-quality genomes reveal evolution of bat adaptations.</title>
        <authorList>
            <person name="Jebb D."/>
            <person name="Huang Z."/>
            <person name="Pippel M."/>
            <person name="Hughes G.M."/>
            <person name="Lavrichenko K."/>
            <person name="Devanna P."/>
            <person name="Winkler S."/>
            <person name="Jermiin L.S."/>
            <person name="Skirmuntt E.C."/>
            <person name="Katzourakis A."/>
            <person name="Burkitt-Gray L."/>
            <person name="Ray D.A."/>
            <person name="Sullivan K.A.M."/>
            <person name="Roscito J.G."/>
            <person name="Kirilenko B.M."/>
            <person name="Davalos L.M."/>
            <person name="Corthals A.P."/>
            <person name="Power M.L."/>
            <person name="Jones G."/>
            <person name="Ransome R.D."/>
            <person name="Dechmann D.K.N."/>
            <person name="Locatelli A.G."/>
            <person name="Puechmaille S.J."/>
            <person name="Fedrigo O."/>
            <person name="Jarvis E.D."/>
            <person name="Hiller M."/>
            <person name="Vernes S.C."/>
            <person name="Myers E.W."/>
            <person name="Teeling E.C."/>
        </authorList>
    </citation>
    <scope>NUCLEOTIDE SEQUENCE [LARGE SCALE GENOMIC DNA]</scope>
    <source>
        <strain evidence="2">MMyoMyo1</strain>
        <tissue evidence="2">Flight muscle</tissue>
    </source>
</reference>
<dbReference type="EMBL" id="JABWUV010000015">
    <property type="protein sequence ID" value="KAF6303956.1"/>
    <property type="molecule type" value="Genomic_DNA"/>
</dbReference>
<evidence type="ECO:0000313" key="2">
    <source>
        <dbReference type="EMBL" id="KAF6303956.1"/>
    </source>
</evidence>
<comment type="caution">
    <text evidence="2">The sequence shown here is derived from an EMBL/GenBank/DDBJ whole genome shotgun (WGS) entry which is preliminary data.</text>
</comment>
<sequence length="143" mass="15048">MEEQPAERDPRSVPTQCQAGTPLGPVRTVTHLVFHMRFGLWFCTAGPTHGGTMGSLEGGVMLEALSSVPLHVAGQTSVRAGAVLALLGFLPTFGTESWSGTGFLGAVVYWPSQGELIAQPAADGDRELPPPPPRARCSQSLLI</sequence>